<dbReference type="Proteomes" id="UP001054925">
    <property type="component" value="Unassembled WGS sequence"/>
</dbReference>
<evidence type="ECO:0000313" key="1">
    <source>
        <dbReference type="EMBL" id="GJN42040.1"/>
    </source>
</evidence>
<evidence type="ECO:0000313" key="2">
    <source>
        <dbReference type="Proteomes" id="UP001054925"/>
    </source>
</evidence>
<reference evidence="1" key="1">
    <citation type="submission" date="2021-12" db="EMBL/GenBank/DDBJ databases">
        <title>Draft genome sequence of Corynebacterium ammoniagenes strain T-723.</title>
        <authorList>
            <person name="Matsuzawa M."/>
            <person name="Hiratani M."/>
            <person name="Abe I."/>
            <person name="Tsuji Y."/>
            <person name="Nakamura J."/>
        </authorList>
    </citation>
    <scope>NUCLEOTIDE SEQUENCE</scope>
    <source>
        <strain evidence="1">T-723</strain>
    </source>
</reference>
<dbReference type="AlphaFoldDB" id="A0AAV5G707"/>
<proteinExistence type="predicted"/>
<dbReference type="Gene3D" id="3.60.21.70">
    <property type="entry name" value="PhoD-like phosphatase"/>
    <property type="match status" value="1"/>
</dbReference>
<accession>A0AAV5G707</accession>
<comment type="caution">
    <text evidence="1">The sequence shown here is derived from an EMBL/GenBank/DDBJ whole genome shotgun (WGS) entry which is preliminary data.</text>
</comment>
<name>A0AAV5G707_CORAM</name>
<sequence>MCSSVSAPNVDEILGIPPNNPLTPAAQQIIQAANPHCRHVNLVHHGYSYVTIRREEAEMHWLRVNAIGDPQAPVSDKITLTWRKGQGFTS</sequence>
<dbReference type="InterPro" id="IPR038607">
    <property type="entry name" value="PhoD-like_sf"/>
</dbReference>
<protein>
    <submittedName>
        <fullName evidence="1">Uncharacterized protein</fullName>
    </submittedName>
</protein>
<organism evidence="1 2">
    <name type="scientific">Corynebacterium ammoniagenes</name>
    <name type="common">Brevibacterium ammoniagenes</name>
    <dbReference type="NCBI Taxonomy" id="1697"/>
    <lineage>
        <taxon>Bacteria</taxon>
        <taxon>Bacillati</taxon>
        <taxon>Actinomycetota</taxon>
        <taxon>Actinomycetes</taxon>
        <taxon>Mycobacteriales</taxon>
        <taxon>Corynebacteriaceae</taxon>
        <taxon>Corynebacterium</taxon>
    </lineage>
</organism>
<gene>
    <name evidence="1" type="ORF">CAT723_05190</name>
</gene>
<dbReference type="EMBL" id="BQKK01000001">
    <property type="protein sequence ID" value="GJN42040.1"/>
    <property type="molecule type" value="Genomic_DNA"/>
</dbReference>